<evidence type="ECO:0000313" key="3">
    <source>
        <dbReference type="Proteomes" id="UP000053186"/>
    </source>
</evidence>
<evidence type="ECO:0000313" key="2">
    <source>
        <dbReference type="EMBL" id="EIA39241.1"/>
    </source>
</evidence>
<protein>
    <submittedName>
        <fullName evidence="2">Uncharacterized protein</fullName>
    </submittedName>
</protein>
<accession>H7GG10</accession>
<reference evidence="2 3" key="1">
    <citation type="journal article" date="2012" name="J. Bacteriol.">
        <title>Draft genome sequence of Thermus sp. strain RL, isolated from a hot water spring located atop the Himalayan ranges at Manikaran, India.</title>
        <authorList>
            <person name="Dwivedi V."/>
            <person name="Sangwan N."/>
            <person name="Nigam A."/>
            <person name="Garg N."/>
            <person name="Niharika N."/>
            <person name="Khurana P."/>
            <person name="Khurana J.P."/>
            <person name="Lal R."/>
        </authorList>
    </citation>
    <scope>NUCLEOTIDE SEQUENCE [LARGE SCALE GENOMIC DNA]</scope>
    <source>
        <strain evidence="2 3">RL</strain>
    </source>
</reference>
<organism evidence="2 3">
    <name type="scientific">Thermus parvatiensis</name>
    <dbReference type="NCBI Taxonomy" id="456163"/>
    <lineage>
        <taxon>Bacteria</taxon>
        <taxon>Thermotogati</taxon>
        <taxon>Deinococcota</taxon>
        <taxon>Deinococci</taxon>
        <taxon>Thermales</taxon>
        <taxon>Thermaceae</taxon>
        <taxon>Thermus</taxon>
    </lineage>
</organism>
<feature type="compositionally biased region" description="Gly residues" evidence="1">
    <location>
        <begin position="65"/>
        <end position="74"/>
    </location>
</feature>
<dbReference type="Proteomes" id="UP000053186">
    <property type="component" value="Unassembled WGS sequence"/>
</dbReference>
<proteinExistence type="predicted"/>
<feature type="region of interest" description="Disordered" evidence="1">
    <location>
        <begin position="35"/>
        <end position="74"/>
    </location>
</feature>
<dbReference type="AlphaFoldDB" id="H7GG10"/>
<evidence type="ECO:0000256" key="1">
    <source>
        <dbReference type="SAM" id="MobiDB-lite"/>
    </source>
</evidence>
<name>H7GG10_9DEIN</name>
<comment type="caution">
    <text evidence="2">The sequence shown here is derived from an EMBL/GenBank/DDBJ whole genome shotgun (WGS) entry which is preliminary data.</text>
</comment>
<dbReference type="EMBL" id="AIJQ01000005">
    <property type="protein sequence ID" value="EIA39241.1"/>
    <property type="molecule type" value="Genomic_DNA"/>
</dbReference>
<sequence length="74" mass="7845">MVPLPQGEEGLVGARRFQEKGLLLEEGFLPVPPEKEVAGSIQPFHPEGKPRPFPFGKKPGHHEGALGGRGPAGV</sequence>
<keyword evidence="3" id="KW-1185">Reference proteome</keyword>
<gene>
    <name evidence="2" type="ORF">RLTM_04924</name>
</gene>